<comment type="similarity">
    <text evidence="1">Belongs to the LytR/CpsA/Psr (LCP) family.</text>
</comment>
<gene>
    <name evidence="5" type="ORF">L0C25_05485</name>
</gene>
<dbReference type="EMBL" id="CP094970">
    <property type="protein sequence ID" value="UYM06526.1"/>
    <property type="molecule type" value="Genomic_DNA"/>
</dbReference>
<dbReference type="KEGG" id="sgrg:L0C25_05485"/>
<reference evidence="5" key="1">
    <citation type="submission" date="2022-01" db="EMBL/GenBank/DDBJ databases">
        <title>Nocardioidaceae gen. sp. A5X3R13.</title>
        <authorList>
            <person name="Lopez Marin M.A."/>
            <person name="Uhlik O."/>
        </authorList>
    </citation>
    <scope>NUCLEOTIDE SEQUENCE</scope>
    <source>
        <strain evidence="5">A5X3R13</strain>
    </source>
</reference>
<keyword evidence="3" id="KW-0472">Membrane</keyword>
<keyword evidence="6" id="KW-1185">Reference proteome</keyword>
<protein>
    <submittedName>
        <fullName evidence="5">LCP family protein</fullName>
    </submittedName>
</protein>
<accession>A0AA46TJM3</accession>
<name>A0AA46TJM3_9ACTN</name>
<feature type="region of interest" description="Disordered" evidence="2">
    <location>
        <begin position="1"/>
        <end position="25"/>
    </location>
</feature>
<evidence type="ECO:0000256" key="1">
    <source>
        <dbReference type="ARBA" id="ARBA00006068"/>
    </source>
</evidence>
<evidence type="ECO:0000313" key="5">
    <source>
        <dbReference type="EMBL" id="UYM06526.1"/>
    </source>
</evidence>
<dbReference type="Proteomes" id="UP001164390">
    <property type="component" value="Chromosome"/>
</dbReference>
<dbReference type="AlphaFoldDB" id="A0AA46TJM3"/>
<dbReference type="PANTHER" id="PTHR33392">
    <property type="entry name" value="POLYISOPRENYL-TEICHOIC ACID--PEPTIDOGLYCAN TEICHOIC ACID TRANSFERASE TAGU"/>
    <property type="match status" value="1"/>
</dbReference>
<keyword evidence="3" id="KW-0812">Transmembrane</keyword>
<feature type="domain" description="Cell envelope-related transcriptional attenuator" evidence="4">
    <location>
        <begin position="114"/>
        <end position="256"/>
    </location>
</feature>
<feature type="transmembrane region" description="Helical" evidence="3">
    <location>
        <begin position="32"/>
        <end position="54"/>
    </location>
</feature>
<evidence type="ECO:0000313" key="6">
    <source>
        <dbReference type="Proteomes" id="UP001164390"/>
    </source>
</evidence>
<dbReference type="RefSeq" id="WP_271635433.1">
    <property type="nucleotide sequence ID" value="NZ_CP094970.1"/>
</dbReference>
<keyword evidence="3" id="KW-1133">Transmembrane helix</keyword>
<dbReference type="Gene3D" id="3.40.630.190">
    <property type="entry name" value="LCP protein"/>
    <property type="match status" value="1"/>
</dbReference>
<dbReference type="InterPro" id="IPR050922">
    <property type="entry name" value="LytR/CpsA/Psr_CW_biosynth"/>
</dbReference>
<proteinExistence type="inferred from homology"/>
<dbReference type="InterPro" id="IPR004474">
    <property type="entry name" value="LytR_CpsA_psr"/>
</dbReference>
<dbReference type="PANTHER" id="PTHR33392:SF6">
    <property type="entry name" value="POLYISOPRENYL-TEICHOIC ACID--PEPTIDOGLYCAN TEICHOIC ACID TRANSFERASE TAGU"/>
    <property type="match status" value="1"/>
</dbReference>
<sequence length="361" mass="39058">MSELDAATEGDAGPAEGEESAEPKSRHRLRKALIGLGACAALLIVVVFGAGLYLQHKLTSQIDRIPNAFAGLTDRPAKSGDAVNILVMGSDRRSEKQTTGGDAAAESWIPGEQRSDTLMVLHVDGDRDGASIVSIPRDSYVDVPGHGKDKINAAFSYGGPALAVETVENLTDVRIDHIALIDWEGFERLTDALGGVVVTVPETVKDTKNDRTWTKGPHDLNGEEALLYVRQRYGLPGGDFDRINRQQAFLRSLMGETLSGDTLSSPTTLYDVLDAVTDNLSVDEEWEVGDLRGLAWSLRGIRTEDVDFTTVPIKGTGMVGAASVVFLDKPAGEQMWAAMRDDDFDAWMAEHPEVELPAKVR</sequence>
<organism evidence="5 6">
    <name type="scientific">Solicola gregarius</name>
    <dbReference type="NCBI Taxonomy" id="2908642"/>
    <lineage>
        <taxon>Bacteria</taxon>
        <taxon>Bacillati</taxon>
        <taxon>Actinomycetota</taxon>
        <taxon>Actinomycetes</taxon>
        <taxon>Propionibacteriales</taxon>
        <taxon>Nocardioidaceae</taxon>
        <taxon>Solicola</taxon>
    </lineage>
</organism>
<dbReference type="Pfam" id="PF03816">
    <property type="entry name" value="LytR_cpsA_psr"/>
    <property type="match status" value="1"/>
</dbReference>
<evidence type="ECO:0000256" key="2">
    <source>
        <dbReference type="SAM" id="MobiDB-lite"/>
    </source>
</evidence>
<evidence type="ECO:0000256" key="3">
    <source>
        <dbReference type="SAM" id="Phobius"/>
    </source>
</evidence>
<dbReference type="NCBIfam" id="TIGR00350">
    <property type="entry name" value="lytR_cpsA_psr"/>
    <property type="match status" value="1"/>
</dbReference>
<evidence type="ECO:0000259" key="4">
    <source>
        <dbReference type="Pfam" id="PF03816"/>
    </source>
</evidence>